<dbReference type="STRING" id="1437605.AB656_04250"/>
<dbReference type="OrthoDB" id="3227375at2"/>
<dbReference type="InterPro" id="IPR028082">
    <property type="entry name" value="Peripla_BP_I"/>
</dbReference>
<dbReference type="GO" id="GO:0000976">
    <property type="term" value="F:transcription cis-regulatory region binding"/>
    <property type="evidence" value="ECO:0007669"/>
    <property type="project" value="TreeGrafter"/>
</dbReference>
<sequence length="330" mass="36333">MKISELAELAGVSPSTVSKVINGRSGIAAETRRRVEQVLNENSYYKPLVSTKLSRTIELVLEHVDADCTLPLIDHASYWAQQAGYALTITQIHSGEEVEHSFRGIIDRNPLGVVIHQITQIPQAEKDLLESRGIPFVILDPITPIDDQAMWVSVDRWTGGFQMAQYLISLGHRRIGIINGPQNSQSTIARYGGFLAAAHSAHIEPDPTLERATDLTPQASYQAACELLDLPERPSAIFACNDQTALSVYRAAHERDLAIPTDLSVVGFDDIYPAEFMAPPLTTVNQPFNAEARKAIEMIIDVRRERPVETHVVLPVTIVKRDSAAQAAAK</sequence>
<evidence type="ECO:0000256" key="1">
    <source>
        <dbReference type="ARBA" id="ARBA00023015"/>
    </source>
</evidence>
<dbReference type="InterPro" id="IPR010982">
    <property type="entry name" value="Lambda_DNA-bd_dom_sf"/>
</dbReference>
<keyword evidence="2" id="KW-0238">DNA-binding</keyword>
<dbReference type="InterPro" id="IPR046335">
    <property type="entry name" value="LacI/GalR-like_sensor"/>
</dbReference>
<dbReference type="AlphaFoldDB" id="A0A086Z1M5"/>
<dbReference type="Pfam" id="PF13377">
    <property type="entry name" value="Peripla_BP_3"/>
    <property type="match status" value="1"/>
</dbReference>
<dbReference type="Gene3D" id="1.10.260.40">
    <property type="entry name" value="lambda repressor-like DNA-binding domains"/>
    <property type="match status" value="1"/>
</dbReference>
<keyword evidence="1" id="KW-0805">Transcription regulation</keyword>
<keyword evidence="7" id="KW-1185">Reference proteome</keyword>
<dbReference type="PROSITE" id="PS50943">
    <property type="entry name" value="HTH_CROC1"/>
    <property type="match status" value="1"/>
</dbReference>
<dbReference type="SUPFAM" id="SSF53822">
    <property type="entry name" value="Periplasmic binding protein-like I"/>
    <property type="match status" value="1"/>
</dbReference>
<dbReference type="PROSITE" id="PS00356">
    <property type="entry name" value="HTH_LACI_1"/>
    <property type="match status" value="1"/>
</dbReference>
<dbReference type="SMART" id="SM00354">
    <property type="entry name" value="HTH_LACI"/>
    <property type="match status" value="1"/>
</dbReference>
<dbReference type="KEGG" id="bact:AB656_04250"/>
<dbReference type="EMBL" id="JGYK01000001">
    <property type="protein sequence ID" value="KFI40425.1"/>
    <property type="molecule type" value="Genomic_DNA"/>
</dbReference>
<name>A0A086Z1M5_9BIFI</name>
<dbReference type="RefSeq" id="WP_051905340.1">
    <property type="nucleotide sequence ID" value="NZ_CP011786.1"/>
</dbReference>
<comment type="caution">
    <text evidence="6">The sequence shown here is derived from an EMBL/GenBank/DDBJ whole genome shotgun (WGS) entry which is preliminary data.</text>
</comment>
<feature type="domain" description="HTH cro/C1-type" evidence="5">
    <location>
        <begin position="1"/>
        <end position="46"/>
    </location>
</feature>
<accession>A0A086Z1M5</accession>
<protein>
    <submittedName>
        <fullName evidence="6">Transcription regulator, LacI family</fullName>
    </submittedName>
</protein>
<evidence type="ECO:0000259" key="4">
    <source>
        <dbReference type="PROSITE" id="PS50932"/>
    </source>
</evidence>
<dbReference type="SUPFAM" id="SSF47413">
    <property type="entry name" value="lambda repressor-like DNA-binding domains"/>
    <property type="match status" value="1"/>
</dbReference>
<keyword evidence="3" id="KW-0804">Transcription</keyword>
<dbReference type="Proteomes" id="UP000029015">
    <property type="component" value="Unassembled WGS sequence"/>
</dbReference>
<dbReference type="eggNOG" id="COG1609">
    <property type="taxonomic scope" value="Bacteria"/>
</dbReference>
<dbReference type="GO" id="GO:0003700">
    <property type="term" value="F:DNA-binding transcription factor activity"/>
    <property type="evidence" value="ECO:0007669"/>
    <property type="project" value="TreeGrafter"/>
</dbReference>
<dbReference type="PATRIC" id="fig|1437605.7.peg.876"/>
<evidence type="ECO:0000256" key="3">
    <source>
        <dbReference type="ARBA" id="ARBA00023163"/>
    </source>
</evidence>
<feature type="domain" description="HTH lacI-type" evidence="4">
    <location>
        <begin position="1"/>
        <end position="55"/>
    </location>
</feature>
<dbReference type="PANTHER" id="PTHR30146">
    <property type="entry name" value="LACI-RELATED TRANSCRIPTIONAL REPRESSOR"/>
    <property type="match status" value="1"/>
</dbReference>
<gene>
    <name evidence="6" type="ORF">BACT_1129</name>
</gene>
<dbReference type="InterPro" id="IPR000843">
    <property type="entry name" value="HTH_LacI"/>
</dbReference>
<dbReference type="CDD" id="cd06296">
    <property type="entry name" value="PBP1_CatR-like"/>
    <property type="match status" value="1"/>
</dbReference>
<proteinExistence type="predicted"/>
<evidence type="ECO:0000313" key="7">
    <source>
        <dbReference type="Proteomes" id="UP000029015"/>
    </source>
</evidence>
<dbReference type="Gene3D" id="3.40.50.2300">
    <property type="match status" value="2"/>
</dbReference>
<organism evidence="6 7">
    <name type="scientific">Bifidobacterium actinocoloniiforme DSM 22766</name>
    <dbReference type="NCBI Taxonomy" id="1437605"/>
    <lineage>
        <taxon>Bacteria</taxon>
        <taxon>Bacillati</taxon>
        <taxon>Actinomycetota</taxon>
        <taxon>Actinomycetes</taxon>
        <taxon>Bifidobacteriales</taxon>
        <taxon>Bifidobacteriaceae</taxon>
        <taxon>Bifidobacterium</taxon>
    </lineage>
</organism>
<dbReference type="Pfam" id="PF00356">
    <property type="entry name" value="LacI"/>
    <property type="match status" value="1"/>
</dbReference>
<evidence type="ECO:0000259" key="5">
    <source>
        <dbReference type="PROSITE" id="PS50943"/>
    </source>
</evidence>
<evidence type="ECO:0000313" key="6">
    <source>
        <dbReference type="EMBL" id="KFI40425.1"/>
    </source>
</evidence>
<evidence type="ECO:0000256" key="2">
    <source>
        <dbReference type="ARBA" id="ARBA00023125"/>
    </source>
</evidence>
<reference evidence="6 7" key="1">
    <citation type="submission" date="2014-03" db="EMBL/GenBank/DDBJ databases">
        <title>Genomics of Bifidobacteria.</title>
        <authorList>
            <person name="Ventura M."/>
            <person name="Milani C."/>
            <person name="Lugli G.A."/>
        </authorList>
    </citation>
    <scope>NUCLEOTIDE SEQUENCE [LARGE SCALE GENOMIC DNA]</scope>
    <source>
        <strain evidence="6 7">DSM 22766</strain>
    </source>
</reference>
<dbReference type="CDD" id="cd01392">
    <property type="entry name" value="HTH_LacI"/>
    <property type="match status" value="1"/>
</dbReference>
<dbReference type="PROSITE" id="PS50932">
    <property type="entry name" value="HTH_LACI_2"/>
    <property type="match status" value="1"/>
</dbReference>
<dbReference type="InterPro" id="IPR001387">
    <property type="entry name" value="Cro/C1-type_HTH"/>
</dbReference>
<dbReference type="PANTHER" id="PTHR30146:SF109">
    <property type="entry name" value="HTH-TYPE TRANSCRIPTIONAL REGULATOR GALS"/>
    <property type="match status" value="1"/>
</dbReference>